<evidence type="ECO:0000259" key="1">
    <source>
        <dbReference type="Pfam" id="PF19480"/>
    </source>
</evidence>
<accession>A0ABS7EIC9</accession>
<comment type="caution">
    <text evidence="2">The sequence shown here is derived from an EMBL/GenBank/DDBJ whole genome shotgun (WGS) entry which is preliminary data.</text>
</comment>
<dbReference type="EMBL" id="JAHZSS010000018">
    <property type="protein sequence ID" value="MBW8192094.1"/>
    <property type="molecule type" value="Genomic_DNA"/>
</dbReference>
<organism evidence="2 3">
    <name type="scientific">Neiella holothuriorum</name>
    <dbReference type="NCBI Taxonomy" id="2870530"/>
    <lineage>
        <taxon>Bacteria</taxon>
        <taxon>Pseudomonadati</taxon>
        <taxon>Pseudomonadota</taxon>
        <taxon>Gammaproteobacteria</taxon>
        <taxon>Alteromonadales</taxon>
        <taxon>Echinimonadaceae</taxon>
        <taxon>Neiella</taxon>
    </lineage>
</organism>
<reference evidence="2" key="1">
    <citation type="submission" date="2021-07" db="EMBL/GenBank/DDBJ databases">
        <title>Neiella marina sp. nov., isolated from the intestinal content of sea cucumber Apostichopus japonicus.</title>
        <authorList>
            <person name="Bai X."/>
        </authorList>
    </citation>
    <scope>NUCLEOTIDE SEQUENCE</scope>
    <source>
        <strain evidence="2">126</strain>
    </source>
</reference>
<proteinExistence type="predicted"/>
<protein>
    <submittedName>
        <fullName evidence="2">WbuC family cupin fold metalloprotein</fullName>
    </submittedName>
</protein>
<dbReference type="SUPFAM" id="SSF51182">
    <property type="entry name" value="RmlC-like cupins"/>
    <property type="match status" value="1"/>
</dbReference>
<name>A0ABS7EIC9_9GAMM</name>
<dbReference type="InterPro" id="IPR046058">
    <property type="entry name" value="WbuC_cupin"/>
</dbReference>
<dbReference type="Gene3D" id="2.60.120.10">
    <property type="entry name" value="Jelly Rolls"/>
    <property type="match status" value="1"/>
</dbReference>
<dbReference type="Proteomes" id="UP001166251">
    <property type="component" value="Unassembled WGS sequence"/>
</dbReference>
<dbReference type="InterPro" id="IPR027565">
    <property type="entry name" value="Cupin_WbuC"/>
</dbReference>
<sequence length="164" mass="18970">MKGIQRLDQTITEPLLAQSRAATRQRAHLNLHDSYHDPIQRFLIAMQPASYVRPHYHSEPDKWELFTAIKGTFSFFIFNDQGVIQQRIELSAGESCFGLHLEPGQWHSVIATKINSLFFEVKRGPYCAARDKVFALWAPSEQDPDASSYRHWLQQAQPGERFTR</sequence>
<dbReference type="NCBIfam" id="TIGR04366">
    <property type="entry name" value="cupin_WbuC"/>
    <property type="match status" value="1"/>
</dbReference>
<dbReference type="InterPro" id="IPR014710">
    <property type="entry name" value="RmlC-like_jellyroll"/>
</dbReference>
<dbReference type="CDD" id="cd07005">
    <property type="entry name" value="cupin_WbuC-like"/>
    <property type="match status" value="1"/>
</dbReference>
<dbReference type="Pfam" id="PF19480">
    <property type="entry name" value="DUF6016"/>
    <property type="match status" value="1"/>
</dbReference>
<evidence type="ECO:0000313" key="3">
    <source>
        <dbReference type="Proteomes" id="UP001166251"/>
    </source>
</evidence>
<gene>
    <name evidence="2" type="ORF">K0504_13710</name>
</gene>
<keyword evidence="3" id="KW-1185">Reference proteome</keyword>
<dbReference type="InterPro" id="IPR011051">
    <property type="entry name" value="RmlC_Cupin_sf"/>
</dbReference>
<feature type="domain" description="Cupin fold metalloprotein WbuC cupin" evidence="1">
    <location>
        <begin position="7"/>
        <end position="90"/>
    </location>
</feature>
<dbReference type="RefSeq" id="WP_220104728.1">
    <property type="nucleotide sequence ID" value="NZ_JAHZSS010000018.1"/>
</dbReference>
<evidence type="ECO:0000313" key="2">
    <source>
        <dbReference type="EMBL" id="MBW8192094.1"/>
    </source>
</evidence>